<evidence type="ECO:0000313" key="3">
    <source>
        <dbReference type="Proteomes" id="UP000228535"/>
    </source>
</evidence>
<dbReference type="AlphaFoldDB" id="A0A2M9AQS5"/>
<keyword evidence="3" id="KW-1185">Reference proteome</keyword>
<feature type="signal peptide" evidence="1">
    <location>
        <begin position="1"/>
        <end position="22"/>
    </location>
</feature>
<dbReference type="InterPro" id="IPR023902">
    <property type="entry name" value="Sporulation_SdpA"/>
</dbReference>
<keyword evidence="1" id="KW-0732">Signal</keyword>
<reference evidence="2 3" key="1">
    <citation type="submission" date="2017-11" db="EMBL/GenBank/DDBJ databases">
        <title>Genomic Encyclopedia of Archaeal and Bacterial Type Strains, Phase II (KMG-II): From Individual Species to Whole Genera.</title>
        <authorList>
            <person name="Goeker M."/>
        </authorList>
    </citation>
    <scope>NUCLEOTIDE SEQUENCE [LARGE SCALE GENOMIC DNA]</scope>
    <source>
        <strain evidence="2 3">DSM 11115</strain>
    </source>
</reference>
<organism evidence="2 3">
    <name type="scientific">Hymenobacter chitinivorans DSM 11115</name>
    <dbReference type="NCBI Taxonomy" id="1121954"/>
    <lineage>
        <taxon>Bacteria</taxon>
        <taxon>Pseudomonadati</taxon>
        <taxon>Bacteroidota</taxon>
        <taxon>Cytophagia</taxon>
        <taxon>Cytophagales</taxon>
        <taxon>Hymenobacteraceae</taxon>
        <taxon>Hymenobacter</taxon>
    </lineage>
</organism>
<evidence type="ECO:0000313" key="2">
    <source>
        <dbReference type="EMBL" id="PJJ48051.1"/>
    </source>
</evidence>
<name>A0A2M9AQS5_9BACT</name>
<proteinExistence type="predicted"/>
<evidence type="ECO:0000256" key="1">
    <source>
        <dbReference type="SAM" id="SignalP"/>
    </source>
</evidence>
<sequence>MNKTLYLTLCLALNAFLIFCVAASTTNTSIGKKSILNSEIKMLVPEGWGFFTKNPQEDIVDIYLVDNKNLHRVVYQSGSYHNVFGLSRKYRRLEAEREILQSQITKDKWTYTKPVSASDIRQHTTIVSATAAVRNLRGTYLLCKTKRIPWAWASLKANCHTLTQYTYVTVKG</sequence>
<dbReference type="EMBL" id="PGFA01000005">
    <property type="protein sequence ID" value="PJJ48051.1"/>
    <property type="molecule type" value="Genomic_DNA"/>
</dbReference>
<dbReference type="RefSeq" id="WP_100338961.1">
    <property type="nucleotide sequence ID" value="NZ_PGFA01000005.1"/>
</dbReference>
<accession>A0A2M9AQS5</accession>
<dbReference type="Pfam" id="PF17418">
    <property type="entry name" value="SdpA"/>
    <property type="match status" value="1"/>
</dbReference>
<dbReference type="NCBIfam" id="TIGR04034">
    <property type="entry name" value="export_SdpA"/>
    <property type="match status" value="1"/>
</dbReference>
<dbReference type="Proteomes" id="UP000228535">
    <property type="component" value="Unassembled WGS sequence"/>
</dbReference>
<gene>
    <name evidence="2" type="ORF">CLV45_4744</name>
</gene>
<protein>
    <submittedName>
        <fullName evidence="2">Antimicrobial peptide system SdpA family protein</fullName>
    </submittedName>
</protein>
<feature type="chain" id="PRO_5014605067" evidence="1">
    <location>
        <begin position="23"/>
        <end position="172"/>
    </location>
</feature>
<comment type="caution">
    <text evidence="2">The sequence shown here is derived from an EMBL/GenBank/DDBJ whole genome shotgun (WGS) entry which is preliminary data.</text>
</comment>